<feature type="transmembrane region" description="Helical" evidence="1">
    <location>
        <begin position="90"/>
        <end position="112"/>
    </location>
</feature>
<dbReference type="NCBIfam" id="TIGR00254">
    <property type="entry name" value="GGDEF"/>
    <property type="match status" value="1"/>
</dbReference>
<evidence type="ECO:0000313" key="5">
    <source>
        <dbReference type="EMBL" id="SEN92118.1"/>
    </source>
</evidence>
<dbReference type="SUPFAM" id="SSF55785">
    <property type="entry name" value="PYP-like sensor domain (PAS domain)"/>
    <property type="match status" value="1"/>
</dbReference>
<dbReference type="AlphaFoldDB" id="A0A1H8KI77"/>
<dbReference type="EC" id="3.1.4.52" evidence="4"/>
<dbReference type="CDD" id="cd01949">
    <property type="entry name" value="GGDEF"/>
    <property type="match status" value="1"/>
</dbReference>
<dbReference type="Pfam" id="PF12860">
    <property type="entry name" value="PAS_7"/>
    <property type="match status" value="1"/>
</dbReference>
<keyword evidence="1" id="KW-0812">Transmembrane</keyword>
<dbReference type="Gene3D" id="3.30.450.20">
    <property type="entry name" value="PAS domain"/>
    <property type="match status" value="1"/>
</dbReference>
<reference evidence="5 7" key="2">
    <citation type="submission" date="2016-10" db="EMBL/GenBank/DDBJ databases">
        <authorList>
            <person name="Varghese N."/>
            <person name="Submissions S."/>
        </authorList>
    </citation>
    <scope>NUCLEOTIDE SEQUENCE [LARGE SCALE GENOMIC DNA]</scope>
    <source>
        <strain evidence="5 7">CGMCC 1.7071</strain>
    </source>
</reference>
<dbReference type="PANTHER" id="PTHR44757:SF2">
    <property type="entry name" value="BIOFILM ARCHITECTURE MAINTENANCE PROTEIN MBAA"/>
    <property type="match status" value="1"/>
</dbReference>
<dbReference type="RefSeq" id="WP_072375312.1">
    <property type="nucleotide sequence ID" value="NZ_FNXB01000011.1"/>
</dbReference>
<proteinExistence type="predicted"/>
<gene>
    <name evidence="4" type="primary">gmr_4</name>
    <name evidence="4" type="ORF">RTCCBAU85039_2490</name>
    <name evidence="5" type="ORF">SAMN05216228_100935</name>
</gene>
<dbReference type="Pfam" id="PF00563">
    <property type="entry name" value="EAL"/>
    <property type="match status" value="1"/>
</dbReference>
<evidence type="ECO:0000313" key="4">
    <source>
        <dbReference type="EMBL" id="SEH81321.1"/>
    </source>
</evidence>
<keyword evidence="4" id="KW-0378">Hydrolase</keyword>
<keyword evidence="1" id="KW-1133">Transmembrane helix</keyword>
<dbReference type="InterPro" id="IPR052155">
    <property type="entry name" value="Biofilm_reg_signaling"/>
</dbReference>
<evidence type="ECO:0000313" key="7">
    <source>
        <dbReference type="Proteomes" id="UP000198939"/>
    </source>
</evidence>
<accession>A0A1H8KI77</accession>
<dbReference type="Pfam" id="PF00990">
    <property type="entry name" value="GGDEF"/>
    <property type="match status" value="1"/>
</dbReference>
<dbReference type="InterPro" id="IPR029787">
    <property type="entry name" value="Nucleotide_cyclase"/>
</dbReference>
<dbReference type="Proteomes" id="UP000198939">
    <property type="component" value="Unassembled WGS sequence"/>
</dbReference>
<feature type="transmembrane region" description="Helical" evidence="1">
    <location>
        <begin position="147"/>
        <end position="167"/>
    </location>
</feature>
<dbReference type="OrthoDB" id="9814202at2"/>
<dbReference type="SMART" id="SM00091">
    <property type="entry name" value="PAS"/>
    <property type="match status" value="1"/>
</dbReference>
<reference evidence="6" key="1">
    <citation type="submission" date="2016-10" db="EMBL/GenBank/DDBJ databases">
        <authorList>
            <person name="Wibberg D."/>
        </authorList>
    </citation>
    <scope>NUCLEOTIDE SEQUENCE [LARGE SCALE GENOMIC DNA]</scope>
</reference>
<dbReference type="EMBL" id="FNXB01000011">
    <property type="protein sequence ID" value="SEH81321.1"/>
    <property type="molecule type" value="Genomic_DNA"/>
</dbReference>
<dbReference type="Proteomes" id="UP000183063">
    <property type="component" value="Unassembled WGS sequence"/>
</dbReference>
<evidence type="ECO:0000313" key="6">
    <source>
        <dbReference type="Proteomes" id="UP000183063"/>
    </source>
</evidence>
<dbReference type="PROSITE" id="PS50887">
    <property type="entry name" value="GGDEF"/>
    <property type="match status" value="1"/>
</dbReference>
<evidence type="ECO:0000259" key="3">
    <source>
        <dbReference type="PROSITE" id="PS50887"/>
    </source>
</evidence>
<dbReference type="InterPro" id="IPR035965">
    <property type="entry name" value="PAS-like_dom_sf"/>
</dbReference>
<dbReference type="SUPFAM" id="SSF141868">
    <property type="entry name" value="EAL domain-like"/>
    <property type="match status" value="1"/>
</dbReference>
<evidence type="ECO:0000256" key="1">
    <source>
        <dbReference type="SAM" id="Phobius"/>
    </source>
</evidence>
<dbReference type="InterPro" id="IPR035919">
    <property type="entry name" value="EAL_sf"/>
</dbReference>
<dbReference type="EMBL" id="FOCV01000009">
    <property type="protein sequence ID" value="SEN92118.1"/>
    <property type="molecule type" value="Genomic_DNA"/>
</dbReference>
<dbReference type="GO" id="GO:0071111">
    <property type="term" value="F:cyclic-guanylate-specific phosphodiesterase activity"/>
    <property type="evidence" value="ECO:0007669"/>
    <property type="project" value="UniProtKB-EC"/>
</dbReference>
<keyword evidence="7" id="KW-1185">Reference proteome</keyword>
<feature type="transmembrane region" description="Helical" evidence="1">
    <location>
        <begin position="118"/>
        <end position="135"/>
    </location>
</feature>
<dbReference type="Gene3D" id="3.20.20.450">
    <property type="entry name" value="EAL domain"/>
    <property type="match status" value="1"/>
</dbReference>
<protein>
    <submittedName>
        <fullName evidence="4">Cyclic di-GMP phosphodiesterase Gmr</fullName>
        <ecNumber evidence="4">3.1.4.52</ecNumber>
    </submittedName>
    <submittedName>
        <fullName evidence="5">Diguanylate cyclase/phosphodiesterase</fullName>
    </submittedName>
</protein>
<dbReference type="PANTHER" id="PTHR44757">
    <property type="entry name" value="DIGUANYLATE CYCLASE DGCP"/>
    <property type="match status" value="1"/>
</dbReference>
<dbReference type="InterPro" id="IPR000160">
    <property type="entry name" value="GGDEF_dom"/>
</dbReference>
<dbReference type="InterPro" id="IPR043128">
    <property type="entry name" value="Rev_trsase/Diguanyl_cyclase"/>
</dbReference>
<feature type="domain" description="GGDEF" evidence="3">
    <location>
        <begin position="363"/>
        <end position="495"/>
    </location>
</feature>
<organism evidence="4 6">
    <name type="scientific">Rhizobium tibeticum</name>
    <dbReference type="NCBI Taxonomy" id="501024"/>
    <lineage>
        <taxon>Bacteria</taxon>
        <taxon>Pseudomonadati</taxon>
        <taxon>Pseudomonadota</taxon>
        <taxon>Alphaproteobacteria</taxon>
        <taxon>Hyphomicrobiales</taxon>
        <taxon>Rhizobiaceae</taxon>
        <taxon>Rhizobium/Agrobacterium group</taxon>
        <taxon>Rhizobium</taxon>
    </lineage>
</organism>
<evidence type="ECO:0000259" key="2">
    <source>
        <dbReference type="PROSITE" id="PS50883"/>
    </source>
</evidence>
<dbReference type="SUPFAM" id="SSF55073">
    <property type="entry name" value="Nucleotide cyclase"/>
    <property type="match status" value="1"/>
</dbReference>
<sequence>MKPHNPNRVPTDVYLSFVSSLFGNRMTLVAGVIVHVVAFLAVALKTSSPFYVALSVGFLAVFAGRMVTFRMFDKVDKRTLSREQIEHWETVYVIGAASTAAILGIGSGYAIFILQDPFAELACIAVTMASMVSVVGRNYGSQKAIDLQTLACCLPMIICSLMALDFYRAILSAFLIPFGLTTRAMANGVREFLYENVIARRQISMIADRFDTALNNMPHGLVMVDPENRIQVINRKACDLLKIGDPERLKERDLGAVLRYGARYSFMDSTQPELILRQMTHVAEGKLSRTLIHFPEDLSLEFSASRRADGGAVLIFEDVSSRVKAEQKILHMVRFDALTGLPNREYFSHLVQDYLTKYQKKRGPVAFMVLDIDEFKHVNDMRGHITGDRLLCAIASRIAKQAGKAIVGRLMGDQFILFFPHAKDMAALDAEIHRFHESIQGNYEADDVTFLVSLSAGFAILESDAFAMEEWSIKADLALFESKSKQRGGIAGFEREMDGRYIEQQKLKADLREAIGNQGLSVAYQPMFKADGTRIECAEALARWVHPEKGAIPPDVFIRIAEEMGIISEITRFILMKACKDCMNWPDHIAVSVNLSARDLRDADILAVVSEALEASRLEPARLHLEITESCLIDEPAAVRAILAELRARGITIAIDDFGTGFSSLSYLDTLPLDIVKIDRSFLRNIVEDGRRLKLLRGTVNLARELGLKIVTEGVETTEQLALLNKYRATDLVQGYVFSPAVPAQNIAILSQSLSRRTAPRRRPKVA</sequence>
<feature type="transmembrane region" description="Helical" evidence="1">
    <location>
        <begin position="50"/>
        <end position="69"/>
    </location>
</feature>
<reference evidence="4" key="3">
    <citation type="submission" date="2016-10" db="EMBL/GenBank/DDBJ databases">
        <authorList>
            <person name="de Groot N.N."/>
        </authorList>
    </citation>
    <scope>NUCLEOTIDE SEQUENCE [LARGE SCALE GENOMIC DNA]</scope>
    <source>
        <strain evidence="4">CCBAU85039</strain>
    </source>
</reference>
<feature type="domain" description="EAL" evidence="2">
    <location>
        <begin position="504"/>
        <end position="755"/>
    </location>
</feature>
<dbReference type="STRING" id="501024.RTCCBAU85039_2490"/>
<dbReference type="InterPro" id="IPR000014">
    <property type="entry name" value="PAS"/>
</dbReference>
<name>A0A1H8KI77_9HYPH</name>
<dbReference type="Gene3D" id="3.30.70.270">
    <property type="match status" value="1"/>
</dbReference>
<dbReference type="PROSITE" id="PS50883">
    <property type="entry name" value="EAL"/>
    <property type="match status" value="1"/>
</dbReference>
<dbReference type="InterPro" id="IPR001633">
    <property type="entry name" value="EAL_dom"/>
</dbReference>
<feature type="transmembrane region" description="Helical" evidence="1">
    <location>
        <begin position="26"/>
        <end position="44"/>
    </location>
</feature>
<dbReference type="SMART" id="SM00052">
    <property type="entry name" value="EAL"/>
    <property type="match status" value="1"/>
</dbReference>
<keyword evidence="1" id="KW-0472">Membrane</keyword>
<dbReference type="CDD" id="cd01948">
    <property type="entry name" value="EAL"/>
    <property type="match status" value="1"/>
</dbReference>
<dbReference type="SMART" id="SM00267">
    <property type="entry name" value="GGDEF"/>
    <property type="match status" value="1"/>
</dbReference>